<organism evidence="4 5">
    <name type="scientific">Patella caerulea</name>
    <name type="common">Rayed Mediterranean limpet</name>
    <dbReference type="NCBI Taxonomy" id="87958"/>
    <lineage>
        <taxon>Eukaryota</taxon>
        <taxon>Metazoa</taxon>
        <taxon>Spiralia</taxon>
        <taxon>Lophotrochozoa</taxon>
        <taxon>Mollusca</taxon>
        <taxon>Gastropoda</taxon>
        <taxon>Patellogastropoda</taxon>
        <taxon>Patelloidea</taxon>
        <taxon>Patellidae</taxon>
        <taxon>Patella</taxon>
    </lineage>
</organism>
<keyword evidence="5" id="KW-1185">Reference proteome</keyword>
<evidence type="ECO:0000256" key="3">
    <source>
        <dbReference type="SAM" id="SignalP"/>
    </source>
</evidence>
<dbReference type="Proteomes" id="UP001347796">
    <property type="component" value="Unassembled WGS sequence"/>
</dbReference>
<feature type="region of interest" description="Disordered" evidence="1">
    <location>
        <begin position="131"/>
        <end position="241"/>
    </location>
</feature>
<name>A0AAN8PM52_PATCE</name>
<feature type="compositionally biased region" description="Acidic residues" evidence="1">
    <location>
        <begin position="167"/>
        <end position="238"/>
    </location>
</feature>
<feature type="compositionally biased region" description="Basic and acidic residues" evidence="1">
    <location>
        <begin position="153"/>
        <end position="166"/>
    </location>
</feature>
<evidence type="ECO:0000313" key="4">
    <source>
        <dbReference type="EMBL" id="KAK6174251.1"/>
    </source>
</evidence>
<proteinExistence type="predicted"/>
<dbReference type="AlphaFoldDB" id="A0AAN8PM52"/>
<evidence type="ECO:0000256" key="2">
    <source>
        <dbReference type="SAM" id="Phobius"/>
    </source>
</evidence>
<feature type="region of interest" description="Disordered" evidence="1">
    <location>
        <begin position="404"/>
        <end position="496"/>
    </location>
</feature>
<feature type="compositionally biased region" description="Basic and acidic residues" evidence="1">
    <location>
        <begin position="375"/>
        <end position="386"/>
    </location>
</feature>
<gene>
    <name evidence="4" type="ORF">SNE40_017564</name>
</gene>
<feature type="transmembrane region" description="Helical" evidence="2">
    <location>
        <begin position="338"/>
        <end position="362"/>
    </location>
</feature>
<accession>A0AAN8PM52</accession>
<evidence type="ECO:0000313" key="5">
    <source>
        <dbReference type="Proteomes" id="UP001347796"/>
    </source>
</evidence>
<feature type="signal peptide" evidence="3">
    <location>
        <begin position="1"/>
        <end position="27"/>
    </location>
</feature>
<comment type="caution">
    <text evidence="4">The sequence shown here is derived from an EMBL/GenBank/DDBJ whole genome shotgun (WGS) entry which is preliminary data.</text>
</comment>
<feature type="region of interest" description="Disordered" evidence="1">
    <location>
        <begin position="367"/>
        <end position="391"/>
    </location>
</feature>
<feature type="chain" id="PRO_5042854199" evidence="3">
    <location>
        <begin position="28"/>
        <end position="528"/>
    </location>
</feature>
<reference evidence="4 5" key="1">
    <citation type="submission" date="2024-01" db="EMBL/GenBank/DDBJ databases">
        <title>The genome of the rayed Mediterranean limpet Patella caerulea (Linnaeus, 1758).</title>
        <authorList>
            <person name="Anh-Thu Weber A."/>
            <person name="Halstead-Nussloch G."/>
        </authorList>
    </citation>
    <scope>NUCLEOTIDE SEQUENCE [LARGE SCALE GENOMIC DNA]</scope>
    <source>
        <strain evidence="4">AATW-2023a</strain>
        <tissue evidence="4">Whole specimen</tissue>
    </source>
</reference>
<dbReference type="EMBL" id="JAZGQO010000011">
    <property type="protein sequence ID" value="KAK6174251.1"/>
    <property type="molecule type" value="Genomic_DNA"/>
</dbReference>
<keyword evidence="2" id="KW-0472">Membrane</keyword>
<keyword evidence="2" id="KW-0812">Transmembrane</keyword>
<feature type="compositionally biased region" description="Acidic residues" evidence="1">
    <location>
        <begin position="139"/>
        <end position="152"/>
    </location>
</feature>
<feature type="region of interest" description="Disordered" evidence="1">
    <location>
        <begin position="271"/>
        <end position="337"/>
    </location>
</feature>
<sequence length="528" mass="58566">MRKFKVNNRGAVLVVLVITGLSPFTNGSGCLDILSSSEKDVITVNSCHGGILKSKDVISITLKSYIDVKCTCNVIYGFDKSKHFNISQVLETMCGLPRNDEYHSCPNSKKVKNGLTFQLLTYMDRKILCIKPDDNSRNDDDDGDDDDNDIRDDDGGKVDDDDNNSRDDDDDNNSSDDEDDNNSSDDDDDSSDDDDGKDDDDGSREDDNDDSRNDDDDDDSRSDDFVDDDDDDDDDDDEAMRNNGRTLNLICRRNTMTSNEQFKQTVRLHPVVDSRPGFRNTDRGRDSKIGVFNGDGDGDTSKRSKGNKPKTNYDNSSSSATSTKKAKQDGRKGLTTSGVVGVSGAIVALGAVFIVIVTVFVLRRRRNRSQNSPKPSDKSEHSDIENFPRPQTSMVDLIKNKYFKKPNDYSGRPLPEKKTSPRNDYGVRFSNETYDSDTRNVSKTHPIGGGGGYIDMGHAPPSNNETRKSSVGGDDDATSEAYYVTPRDPDDGYLMPSQDLQPIYYNNTKSIKSGVDFIDNEDIYETVA</sequence>
<evidence type="ECO:0000256" key="1">
    <source>
        <dbReference type="SAM" id="MobiDB-lite"/>
    </source>
</evidence>
<keyword evidence="3" id="KW-0732">Signal</keyword>
<keyword evidence="2" id="KW-1133">Transmembrane helix</keyword>
<protein>
    <submittedName>
        <fullName evidence="4">Uncharacterized protein</fullName>
    </submittedName>
</protein>